<dbReference type="Pfam" id="PF19543">
    <property type="entry name" value="GH123_N"/>
    <property type="match status" value="1"/>
</dbReference>
<comment type="caution">
    <text evidence="3">The sequence shown here is derived from an EMBL/GenBank/DDBJ whole genome shotgun (WGS) entry which is preliminary data.</text>
</comment>
<dbReference type="InterPro" id="IPR045711">
    <property type="entry name" value="GH123-like_N"/>
</dbReference>
<protein>
    <recommendedName>
        <fullName evidence="2">Glycoside hydrolase 123-like N-terminal domain-containing protein</fullName>
    </recommendedName>
</protein>
<evidence type="ECO:0000256" key="1">
    <source>
        <dbReference type="SAM" id="SignalP"/>
    </source>
</evidence>
<dbReference type="EMBL" id="AQHV01000010">
    <property type="protein sequence ID" value="KKB57189.1"/>
    <property type="molecule type" value="Genomic_DNA"/>
</dbReference>
<dbReference type="HOGENOM" id="CLU_297501_0_0_10"/>
<dbReference type="Proteomes" id="UP000033047">
    <property type="component" value="Unassembled WGS sequence"/>
</dbReference>
<name>A0A0F5JHI9_9BACT</name>
<organism evidence="3 4">
    <name type="scientific">Parabacteroides goldsteinii DSM 19448 = WAL 12034</name>
    <dbReference type="NCBI Taxonomy" id="927665"/>
    <lineage>
        <taxon>Bacteria</taxon>
        <taxon>Pseudomonadati</taxon>
        <taxon>Bacteroidota</taxon>
        <taxon>Bacteroidia</taxon>
        <taxon>Bacteroidales</taxon>
        <taxon>Tannerellaceae</taxon>
        <taxon>Parabacteroides</taxon>
    </lineage>
</organism>
<dbReference type="AlphaFoldDB" id="A0A0F5JHI9"/>
<dbReference type="RefSeq" id="WP_046145916.1">
    <property type="nucleotide sequence ID" value="NZ_KQ033912.1"/>
</dbReference>
<evidence type="ECO:0000259" key="2">
    <source>
        <dbReference type="Pfam" id="PF19543"/>
    </source>
</evidence>
<sequence>MKRLLFTLLGLLTFGGLQAQNIPADKLYGLGNWDADSLGNHRVVVSVEKPADAVLATIEWRRRDLNPEDKNLIVVDATTGKRITNVCRFAVNRERGEVAFQPQTVPGEYYIYYLKNVMSGSRYYPTVNYPPFENTASADWVKKNKLSGKKAPSLPAARIVQFQAIDQLNSFYPMEVIATADETARLLKKHPSENYILFTEDRKYPIRMTTDIPYKWIADDRHDTFTGEADKGEYYVFQLGVWAARTDVENLHVDFSALSNAVTGEQIPASSFTCFNTEGTDVTGTVFKKNCSVEQGKVQALWIGTQLPEHLSSGTYQGTVTVSAANAESKTVQVSLRVSENVIANHGDNEPWRHSRLRWLNSQIGFDDEVIAPYTPLVMKDKTIGCLGREVTLSSLGLPAGITSYFKETMTGIGTDGRSVLSAPMELAADGGAWENLNFEITKHKQGAIAWKALNQNSRFLMDLEGEMESDGNIEYKVTLVAREDASVEDIGLRTHLAPGIGRYMMGLGEKGGYCPKDLRWKWNVEKNQDGPWVGDVNAGLQIRFYDNTYERPLNTNFYHQKPLHMPVSWCNNGNGGIDINKAADGTRINAYSGKREVKKGDRLYYYFNIAITPFRPVDTDKQWRERYYHSYDFIEKVEKVGANVINIHHANGINPFINYPFLRTKEMKAYIDGAHARDMKVKIYNTVRELSNSCVEMFALRSLGNEIFSEGPGGGFSWLQEHLDQNYIGAWFVPHLKDAAIVNSGVSRWHNYYLEGLDWLVKNVGIDGLYIDDLAFDRMTMKRIRKIMNRTNPGAMIDLHSANQYNERDGFANSANLYLEHFPYLDRLWFGEYFNYDFPPEFWLIEVSGIPYGLMGEMLEGGGNPWRGMLYGMTGRSPRVDNGPLWKLWDSFGMQHSEMIGYWVKDNPVKTNSEKTLATIYRHTGEKTLISLATWEDTDAKVTLSVDWTALGLDPSKVTLYAPEIENFQPETTWKPGDEITVPKGKGLLISVQQK</sequence>
<keyword evidence="1" id="KW-0732">Signal</keyword>
<feature type="domain" description="Glycoside hydrolase 123-like N-terminal" evidence="2">
    <location>
        <begin position="32"/>
        <end position="993"/>
    </location>
</feature>
<dbReference type="STRING" id="927665.HMPREF1535_01842"/>
<gene>
    <name evidence="3" type="ORF">HMPREF1535_01842</name>
</gene>
<feature type="signal peptide" evidence="1">
    <location>
        <begin position="1"/>
        <end position="19"/>
    </location>
</feature>
<evidence type="ECO:0000313" key="4">
    <source>
        <dbReference type="Proteomes" id="UP000033047"/>
    </source>
</evidence>
<feature type="chain" id="PRO_5002489357" description="Glycoside hydrolase 123-like N-terminal domain-containing protein" evidence="1">
    <location>
        <begin position="20"/>
        <end position="996"/>
    </location>
</feature>
<accession>A0A0F5JHI9</accession>
<evidence type="ECO:0000313" key="3">
    <source>
        <dbReference type="EMBL" id="KKB57189.1"/>
    </source>
</evidence>
<dbReference type="PATRIC" id="fig|927665.4.peg.1880"/>
<reference evidence="3 4" key="1">
    <citation type="submission" date="2013-04" db="EMBL/GenBank/DDBJ databases">
        <title>The Genome Sequence of Parabacteroides goldsteinii DSM 19448.</title>
        <authorList>
            <consortium name="The Broad Institute Genomics Platform"/>
            <person name="Earl A."/>
            <person name="Ward D."/>
            <person name="Feldgarden M."/>
            <person name="Gevers D."/>
            <person name="Martens E."/>
            <person name="Sakamoto M."/>
            <person name="Benno Y."/>
            <person name="Song Y."/>
            <person name="Liu C."/>
            <person name="Lee J."/>
            <person name="Bolanos M."/>
            <person name="Vaisanen M.L."/>
            <person name="Finegold S.M."/>
            <person name="Walker B."/>
            <person name="Young S."/>
            <person name="Zeng Q."/>
            <person name="Gargeya S."/>
            <person name="Fitzgerald M."/>
            <person name="Haas B."/>
            <person name="Abouelleil A."/>
            <person name="Allen A.W."/>
            <person name="Alvarado L."/>
            <person name="Arachchi H.M."/>
            <person name="Berlin A.M."/>
            <person name="Chapman S.B."/>
            <person name="Gainer-Dewar J."/>
            <person name="Goldberg J."/>
            <person name="Griggs A."/>
            <person name="Gujja S."/>
            <person name="Hansen M."/>
            <person name="Howarth C."/>
            <person name="Imamovic A."/>
            <person name="Ireland A."/>
            <person name="Larimer J."/>
            <person name="McCowan C."/>
            <person name="Murphy C."/>
            <person name="Pearson M."/>
            <person name="Poon T.W."/>
            <person name="Priest M."/>
            <person name="Roberts A."/>
            <person name="Saif S."/>
            <person name="Shea T."/>
            <person name="Sisk P."/>
            <person name="Sykes S."/>
            <person name="Wortman J."/>
            <person name="Nusbaum C."/>
            <person name="Birren B."/>
        </authorList>
    </citation>
    <scope>NUCLEOTIDE SEQUENCE [LARGE SCALE GENOMIC DNA]</scope>
    <source>
        <strain evidence="3 4">DSM 19448</strain>
    </source>
</reference>
<proteinExistence type="predicted"/>